<evidence type="ECO:0000259" key="4">
    <source>
        <dbReference type="PROSITE" id="PS50878"/>
    </source>
</evidence>
<comment type="caution">
    <text evidence="5">The sequence shown here is derived from an EMBL/GenBank/DDBJ whole genome shotgun (WGS) entry which is preliminary data.</text>
</comment>
<dbReference type="Gene3D" id="3.30.70.270">
    <property type="match status" value="1"/>
</dbReference>
<dbReference type="Proteomes" id="UP001460270">
    <property type="component" value="Unassembled WGS sequence"/>
</dbReference>
<dbReference type="InterPro" id="IPR000477">
    <property type="entry name" value="RT_dom"/>
</dbReference>
<dbReference type="CDD" id="cd01647">
    <property type="entry name" value="RT_LTR"/>
    <property type="match status" value="1"/>
</dbReference>
<dbReference type="AlphaFoldDB" id="A0AAW0NYU2"/>
<dbReference type="EC" id="3.1.26.4" evidence="2"/>
<evidence type="ECO:0000313" key="6">
    <source>
        <dbReference type="Proteomes" id="UP001460270"/>
    </source>
</evidence>
<evidence type="ECO:0000256" key="3">
    <source>
        <dbReference type="SAM" id="MobiDB-lite"/>
    </source>
</evidence>
<organism evidence="5 6">
    <name type="scientific">Mugilogobius chulae</name>
    <name type="common">yellowstripe goby</name>
    <dbReference type="NCBI Taxonomy" id="88201"/>
    <lineage>
        <taxon>Eukaryota</taxon>
        <taxon>Metazoa</taxon>
        <taxon>Chordata</taxon>
        <taxon>Craniata</taxon>
        <taxon>Vertebrata</taxon>
        <taxon>Euteleostomi</taxon>
        <taxon>Actinopterygii</taxon>
        <taxon>Neopterygii</taxon>
        <taxon>Teleostei</taxon>
        <taxon>Neoteleostei</taxon>
        <taxon>Acanthomorphata</taxon>
        <taxon>Gobiaria</taxon>
        <taxon>Gobiiformes</taxon>
        <taxon>Gobioidei</taxon>
        <taxon>Gobiidae</taxon>
        <taxon>Gobionellinae</taxon>
        <taxon>Mugilogobius</taxon>
    </lineage>
</organism>
<evidence type="ECO:0000256" key="1">
    <source>
        <dbReference type="ARBA" id="ARBA00010879"/>
    </source>
</evidence>
<dbReference type="GO" id="GO:0004523">
    <property type="term" value="F:RNA-DNA hybrid ribonuclease activity"/>
    <property type="evidence" value="ECO:0007669"/>
    <property type="project" value="UniProtKB-EC"/>
</dbReference>
<dbReference type="Pfam" id="PF00078">
    <property type="entry name" value="RVT_1"/>
    <property type="match status" value="1"/>
</dbReference>
<gene>
    <name evidence="5" type="ORF">WMY93_014365</name>
</gene>
<evidence type="ECO:0000256" key="2">
    <source>
        <dbReference type="ARBA" id="ARBA00012180"/>
    </source>
</evidence>
<dbReference type="PANTHER" id="PTHR24559:SF435">
    <property type="entry name" value="RIBONUCLEASE H"/>
    <property type="match status" value="1"/>
</dbReference>
<feature type="compositionally biased region" description="Acidic residues" evidence="3">
    <location>
        <begin position="90"/>
        <end position="116"/>
    </location>
</feature>
<comment type="similarity">
    <text evidence="1">Belongs to the beta type-B retroviral polymerase family. HERV class-II K(HML-2) pol subfamily.</text>
</comment>
<dbReference type="SUPFAM" id="SSF56672">
    <property type="entry name" value="DNA/RNA polymerases"/>
    <property type="match status" value="1"/>
</dbReference>
<dbReference type="Gene3D" id="3.10.10.10">
    <property type="entry name" value="HIV Type 1 Reverse Transcriptase, subunit A, domain 1"/>
    <property type="match status" value="1"/>
</dbReference>
<name>A0AAW0NYU2_9GOBI</name>
<dbReference type="FunFam" id="3.10.10.10:FF:000004">
    <property type="entry name" value="Uncharacterized protein"/>
    <property type="match status" value="1"/>
</dbReference>
<dbReference type="PANTHER" id="PTHR24559">
    <property type="entry name" value="TRANSPOSON TY3-I GAG-POL POLYPROTEIN"/>
    <property type="match status" value="1"/>
</dbReference>
<proteinExistence type="inferred from homology"/>
<sequence>MALWRMLILHVSKASFSVSSVISSQSSSFDGATKGLCDGSGGSQEDYLHDFKLIANRKGKSVEEVMKEVMDQIGKHLGMTGGQMSSNKDNDDDSDHNDDDNDQNDDDDDDDDDDSDGGGCALKDGTQMKDPTVIPPSQDHVIKPLNELLEVEGANGQLVPYLGYIELNVAFPTDFFGDCLDVNTLALIVPDVKTQSLVLVGTNTLDAAYAKYSKVLNPCFQPVPFGYKAVLRILQLRHKQTSDDYHGILKNQCDRPLVICAGQTTVLEGQVIAPLLQGEKAVIVQHPSSFSLPGGLIVKSCLVDFPCTQPCRLPVVITNESDHDVIVPPKTAIAEISAVQSVQSVLSTESDQPFPSTSVQYNFGDSPISPEWKQRITSMLDSIPEVFAKHDLDFGRTDKIKHQIKLSDPAPFKQRPRPIHPQDIDAVRQHLHELLQSGVIRESESPFASPIVVVRKKNGSVRLCIDYRKLNAQTIRDAYALPKLEDTFMALSGSKWFSVLDLKSGYYQIEMEESDKSKTAFVCPLGFWEFNRMPQGVTNAPGTFQRLMERCMGDMNLKEALVFIDDLIIFAPTLEEHERRLMKVLHRLKEYGLKLSPEKCIFARHQCDIWVTLYLKME</sequence>
<accession>A0AAW0NYU2</accession>
<evidence type="ECO:0000313" key="5">
    <source>
        <dbReference type="EMBL" id="KAK7909681.1"/>
    </source>
</evidence>
<dbReference type="InterPro" id="IPR043128">
    <property type="entry name" value="Rev_trsase/Diguanyl_cyclase"/>
</dbReference>
<dbReference type="EMBL" id="JBBPFD010000010">
    <property type="protein sequence ID" value="KAK7909681.1"/>
    <property type="molecule type" value="Genomic_DNA"/>
</dbReference>
<feature type="domain" description="Reverse transcriptase" evidence="4">
    <location>
        <begin position="435"/>
        <end position="615"/>
    </location>
</feature>
<dbReference type="PROSITE" id="PS50878">
    <property type="entry name" value="RT_POL"/>
    <property type="match status" value="1"/>
</dbReference>
<protein>
    <recommendedName>
        <fullName evidence="2">ribonuclease H</fullName>
        <ecNumber evidence="2">3.1.26.4</ecNumber>
    </recommendedName>
</protein>
<feature type="region of interest" description="Disordered" evidence="3">
    <location>
        <begin position="77"/>
        <end position="137"/>
    </location>
</feature>
<dbReference type="InterPro" id="IPR043502">
    <property type="entry name" value="DNA/RNA_pol_sf"/>
</dbReference>
<dbReference type="InterPro" id="IPR053134">
    <property type="entry name" value="RNA-dir_DNA_polymerase"/>
</dbReference>
<keyword evidence="6" id="KW-1185">Reference proteome</keyword>
<reference evidence="6" key="1">
    <citation type="submission" date="2024-04" db="EMBL/GenBank/DDBJ databases">
        <title>Salinicola lusitanus LLJ914,a marine bacterium isolated from the Okinawa Trough.</title>
        <authorList>
            <person name="Li J."/>
        </authorList>
    </citation>
    <scope>NUCLEOTIDE SEQUENCE [LARGE SCALE GENOMIC DNA]</scope>
</reference>